<organism evidence="2 3">
    <name type="scientific">Luteimonas galliterrae</name>
    <dbReference type="NCBI Taxonomy" id="2940486"/>
    <lineage>
        <taxon>Bacteria</taxon>
        <taxon>Pseudomonadati</taxon>
        <taxon>Pseudomonadota</taxon>
        <taxon>Gammaproteobacteria</taxon>
        <taxon>Lysobacterales</taxon>
        <taxon>Lysobacteraceae</taxon>
        <taxon>Luteimonas</taxon>
    </lineage>
</organism>
<reference evidence="2 3" key="1">
    <citation type="submission" date="2022-05" db="EMBL/GenBank/DDBJ databases">
        <title>Luteimonas sp. SX5, whole genome shotgun sequencing project.</title>
        <authorList>
            <person name="Zhao G."/>
            <person name="Shen L."/>
        </authorList>
    </citation>
    <scope>NUCLEOTIDE SEQUENCE [LARGE SCALE GENOMIC DNA]</scope>
    <source>
        <strain evidence="2 3">SX5</strain>
    </source>
</reference>
<protein>
    <submittedName>
        <fullName evidence="2">TIR domain-containing protein</fullName>
    </submittedName>
</protein>
<proteinExistence type="predicted"/>
<evidence type="ECO:0000313" key="2">
    <source>
        <dbReference type="EMBL" id="MCL1634288.1"/>
    </source>
</evidence>
<dbReference type="InterPro" id="IPR035897">
    <property type="entry name" value="Toll_tir_struct_dom_sf"/>
</dbReference>
<dbReference type="InterPro" id="IPR037126">
    <property type="entry name" value="PdaC/RsiV-like_sf"/>
</dbReference>
<keyword evidence="3" id="KW-1185">Reference proteome</keyword>
<dbReference type="Pfam" id="PF11738">
    <property type="entry name" value="DUF3298"/>
    <property type="match status" value="1"/>
</dbReference>
<name>A0ABT0MI44_9GAMM</name>
<dbReference type="EMBL" id="JAMBEP010000001">
    <property type="protein sequence ID" value="MCL1634288.1"/>
    <property type="molecule type" value="Genomic_DNA"/>
</dbReference>
<accession>A0ABT0MI44</accession>
<feature type="domain" description="TIR" evidence="1">
    <location>
        <begin position="4"/>
        <end position="143"/>
    </location>
</feature>
<evidence type="ECO:0000313" key="3">
    <source>
        <dbReference type="Proteomes" id="UP001431217"/>
    </source>
</evidence>
<dbReference type="Gene3D" id="3.90.640.20">
    <property type="entry name" value="Heat-shock cognate protein, ATPase"/>
    <property type="match status" value="1"/>
</dbReference>
<dbReference type="Pfam" id="PF13676">
    <property type="entry name" value="TIR_2"/>
    <property type="match status" value="1"/>
</dbReference>
<gene>
    <name evidence="2" type="ORF">M2650_06530</name>
</gene>
<evidence type="ECO:0000259" key="1">
    <source>
        <dbReference type="PROSITE" id="PS50104"/>
    </source>
</evidence>
<dbReference type="Proteomes" id="UP001431217">
    <property type="component" value="Unassembled WGS sequence"/>
</dbReference>
<sequence length="382" mass="42653">MGLKMLKVFISYASEDEEVVLTYWQRLRDAGFEPWISCRAVSPGAVWPRVIPDALKMSDVVLLFMSPRSVNKPGMVQLEMRQAMAKQQSAPEGQITVIPLVLEPCTVPGEVADLLQFVRLSDVGEWDRVIPQLEIAAQQRNVKIVSGSSHGPFRVKEGVIEDSWHGGSARFEYLTFESETHAEAAIELSDYFRGGARQSMIAARPLPWVANRRELRHDGSEWPEDEEQGAAVVVFANSAIVSVESSRWQYSSGAAHGNGVLITHNFLVTERVTEFTLESLFERQEEALQLISDSCRTALAQQHWEIWGSMPDEAASEWINSGTEPEWSNFQAFTMSDDGILIRFQSYQVAPYASGTPQVAISFFTLRDVVRSTGPVALARVE</sequence>
<dbReference type="SUPFAM" id="SSF52200">
    <property type="entry name" value="Toll/Interleukin receptor TIR domain"/>
    <property type="match status" value="1"/>
</dbReference>
<comment type="caution">
    <text evidence="2">The sequence shown here is derived from an EMBL/GenBank/DDBJ whole genome shotgun (WGS) entry which is preliminary data.</text>
</comment>
<dbReference type="InterPro" id="IPR021729">
    <property type="entry name" value="DUF3298"/>
</dbReference>
<dbReference type="InterPro" id="IPR000157">
    <property type="entry name" value="TIR_dom"/>
</dbReference>
<dbReference type="Gene3D" id="3.40.50.10140">
    <property type="entry name" value="Toll/interleukin-1 receptor homology (TIR) domain"/>
    <property type="match status" value="1"/>
</dbReference>
<dbReference type="PROSITE" id="PS50104">
    <property type="entry name" value="TIR"/>
    <property type="match status" value="1"/>
</dbReference>